<protein>
    <recommendedName>
        <fullName evidence="3">Phage XkdN-like protein</fullName>
    </recommendedName>
</protein>
<organism evidence="1 2">
    <name type="scientific">Lacticaseibacillus saniviri JCM 17471 = DSM 24301</name>
    <dbReference type="NCBI Taxonomy" id="1293598"/>
    <lineage>
        <taxon>Bacteria</taxon>
        <taxon>Bacillati</taxon>
        <taxon>Bacillota</taxon>
        <taxon>Bacilli</taxon>
        <taxon>Lactobacillales</taxon>
        <taxon>Lactobacillaceae</taxon>
        <taxon>Lacticaseibacillus</taxon>
    </lineage>
</organism>
<name>A0A0R2MSR8_9LACO</name>
<proteinExistence type="predicted"/>
<evidence type="ECO:0000313" key="2">
    <source>
        <dbReference type="Proteomes" id="UP000050969"/>
    </source>
</evidence>
<sequence length="138" mass="15429">MAQQSIENFLAQNVEPVETNKEVHFKRFKDPFIIRALTSKEMDNVRKAATRKVRNRAGVMTAETDQDKFSDGLIVAALVSPDPNNAQLQESWDTVADPAGTIKNMLLAGEYVELGQQVQTLSGFDADEFDNVRDEVKN</sequence>
<gene>
    <name evidence="1" type="ORF">IV56_GL001073</name>
</gene>
<dbReference type="PATRIC" id="fig|1293598.4.peg.1125"/>
<dbReference type="EMBL" id="JQCE01000035">
    <property type="protein sequence ID" value="KRO16628.1"/>
    <property type="molecule type" value="Genomic_DNA"/>
</dbReference>
<comment type="caution">
    <text evidence="1">The sequence shown here is derived from an EMBL/GenBank/DDBJ whole genome shotgun (WGS) entry which is preliminary data.</text>
</comment>
<dbReference type="InterPro" id="IPR038559">
    <property type="entry name" value="XkdN-like_sf"/>
</dbReference>
<evidence type="ECO:0000313" key="1">
    <source>
        <dbReference type="EMBL" id="KRO16628.1"/>
    </source>
</evidence>
<dbReference type="STRING" id="1293598.IV56_GL001073"/>
<keyword evidence="2" id="KW-1185">Reference proteome</keyword>
<dbReference type="Proteomes" id="UP000050969">
    <property type="component" value="Unassembled WGS sequence"/>
</dbReference>
<dbReference type="InterPro" id="IPR014986">
    <property type="entry name" value="XkdN-like"/>
</dbReference>
<dbReference type="Pfam" id="PF08890">
    <property type="entry name" value="Phage_TAC_5"/>
    <property type="match status" value="1"/>
</dbReference>
<evidence type="ECO:0008006" key="3">
    <source>
        <dbReference type="Google" id="ProtNLM"/>
    </source>
</evidence>
<dbReference type="Gene3D" id="3.30.2220.30">
    <property type="match status" value="1"/>
</dbReference>
<reference evidence="1 2" key="1">
    <citation type="journal article" date="2015" name="Genome Announc.">
        <title>Expanding the biotechnology potential of lactobacilli through comparative genomics of 213 strains and associated genera.</title>
        <authorList>
            <person name="Sun Z."/>
            <person name="Harris H.M."/>
            <person name="McCann A."/>
            <person name="Guo C."/>
            <person name="Argimon S."/>
            <person name="Zhang W."/>
            <person name="Yang X."/>
            <person name="Jeffery I.B."/>
            <person name="Cooney J.C."/>
            <person name="Kagawa T.F."/>
            <person name="Liu W."/>
            <person name="Song Y."/>
            <person name="Salvetti E."/>
            <person name="Wrobel A."/>
            <person name="Rasinkangas P."/>
            <person name="Parkhill J."/>
            <person name="Rea M.C."/>
            <person name="O'Sullivan O."/>
            <person name="Ritari J."/>
            <person name="Douillard F.P."/>
            <person name="Paul Ross R."/>
            <person name="Yang R."/>
            <person name="Briner A.E."/>
            <person name="Felis G.E."/>
            <person name="de Vos W.M."/>
            <person name="Barrangou R."/>
            <person name="Klaenhammer T.R."/>
            <person name="Caufield P.W."/>
            <person name="Cui Y."/>
            <person name="Zhang H."/>
            <person name="O'Toole P.W."/>
        </authorList>
    </citation>
    <scope>NUCLEOTIDE SEQUENCE [LARGE SCALE GENOMIC DNA]</scope>
    <source>
        <strain evidence="1 2">DSM 24301</strain>
    </source>
</reference>
<dbReference type="AlphaFoldDB" id="A0A0R2MSR8"/>
<accession>A0A0R2MSR8</accession>
<dbReference type="RefSeq" id="WP_056992968.1">
    <property type="nucleotide sequence ID" value="NZ_JQCE01000035.1"/>
</dbReference>